<evidence type="ECO:0000313" key="1">
    <source>
        <dbReference type="EMBL" id="SYX84487.1"/>
    </source>
</evidence>
<dbReference type="Pfam" id="PF10850">
    <property type="entry name" value="DUF2653"/>
    <property type="match status" value="1"/>
</dbReference>
<protein>
    <recommendedName>
        <fullName evidence="3">YxcD</fullName>
    </recommendedName>
</protein>
<organism evidence="1 2">
    <name type="scientific">Paenibacillus alvei</name>
    <name type="common">Bacillus alvei</name>
    <dbReference type="NCBI Taxonomy" id="44250"/>
    <lineage>
        <taxon>Bacteria</taxon>
        <taxon>Bacillati</taxon>
        <taxon>Bacillota</taxon>
        <taxon>Bacilli</taxon>
        <taxon>Bacillales</taxon>
        <taxon>Paenibacillaceae</taxon>
        <taxon>Paenibacillus</taxon>
    </lineage>
</organism>
<dbReference type="Proteomes" id="UP000304148">
    <property type="component" value="Chromosome"/>
</dbReference>
<evidence type="ECO:0000313" key="2">
    <source>
        <dbReference type="Proteomes" id="UP000304148"/>
    </source>
</evidence>
<dbReference type="EMBL" id="LS992241">
    <property type="protein sequence ID" value="SYX84487.1"/>
    <property type="molecule type" value="Genomic_DNA"/>
</dbReference>
<name>A0A383RBG3_PAEAL</name>
<evidence type="ECO:0008006" key="3">
    <source>
        <dbReference type="Google" id="ProtNLM"/>
    </source>
</evidence>
<dbReference type="RefSeq" id="WP_138186400.1">
    <property type="nucleotide sequence ID" value="NZ_LS992241.1"/>
</dbReference>
<proteinExistence type="predicted"/>
<sequence>MQFRLSMDELINAVCIHMAMRKQVRPEDVNVELCWDEEHGFTAEVWVHDRTQYLIESNLLEAIEQYMSKEYGQRVFRHQIKLDVDEEMWADIDTNL</sequence>
<accession>A0A383RBG3</accession>
<dbReference type="InterPro" id="IPR020516">
    <property type="entry name" value="Uncharacterised_YxcD"/>
</dbReference>
<dbReference type="AlphaFoldDB" id="A0A383RBG3"/>
<reference evidence="2" key="1">
    <citation type="submission" date="2018-08" db="EMBL/GenBank/DDBJ databases">
        <authorList>
            <person name="Chevrot R."/>
        </authorList>
    </citation>
    <scope>NUCLEOTIDE SEQUENCE [LARGE SCALE GENOMIC DNA]</scope>
</reference>
<gene>
    <name evidence="1" type="ORF">PBLR_12909</name>
</gene>